<dbReference type="GO" id="GO:0005634">
    <property type="term" value="C:nucleus"/>
    <property type="evidence" value="ECO:0007669"/>
    <property type="project" value="TreeGrafter"/>
</dbReference>
<evidence type="ECO:0000256" key="2">
    <source>
        <dbReference type="ARBA" id="ARBA00022670"/>
    </source>
</evidence>
<dbReference type="InterPro" id="IPR038765">
    <property type="entry name" value="Papain-like_cys_pep_sf"/>
</dbReference>
<dbReference type="Pfam" id="PF02338">
    <property type="entry name" value="OTU"/>
    <property type="match status" value="1"/>
</dbReference>
<evidence type="ECO:0000256" key="3">
    <source>
        <dbReference type="ARBA" id="ARBA00022723"/>
    </source>
</evidence>
<feature type="domain" description="OTU" evidence="12">
    <location>
        <begin position="114"/>
        <end position="240"/>
    </location>
</feature>
<dbReference type="InterPro" id="IPR000626">
    <property type="entry name" value="Ubiquitin-like_dom"/>
</dbReference>
<sequence>MPNLLLKVKTKNGHQVLDKLTEKNTIKDLKELLSSVSDIPVNRLQVLSGFPPKSLDISKDDLHLDNSGLTTGDTLILQEAAANVEQKTEAKVEPKQVETASNTKEKFIAPTGILMKEVVPADNSCLFSSIHFVLNGKVDNSGESAIYLRRLVAETIRNDKQSFDEAILGKPIEEYCTWIQHETSWGGAIEIAILSNFYGIEIAVVDTVNAIINRFGEDQNYAVRVFLLFDGIHYDPLYLEPFNGDKIQTMFESADEQILREAEALAHEAKSSRQLTDVNKFTLKCMVCNILLKGQTEAQSHAKSTGHTNFGEV</sequence>
<dbReference type="CDD" id="cd22745">
    <property type="entry name" value="OTU_OTU1"/>
    <property type="match status" value="1"/>
</dbReference>
<comment type="function">
    <text evidence="9">Hydrolase that can remove conjugated ubiquitin from proteins and may therefore play an important regulatory role at the level of protein turnover by preventing degradation.</text>
</comment>
<comment type="catalytic activity">
    <reaction evidence="1 9">
        <text>Thiol-dependent hydrolysis of ester, thioester, amide, peptide and isopeptide bonds formed by the C-terminal Gly of ubiquitin (a 76-residue protein attached to proteins as an intracellular targeting signal).</text>
        <dbReference type="EC" id="3.4.19.12"/>
    </reaction>
</comment>
<reference evidence="14" key="1">
    <citation type="journal article" date="2013" name="Genome Biol.">
        <title>Draft genome of the mountain pine beetle, Dendroctonus ponderosae Hopkins, a major forest pest.</title>
        <authorList>
            <person name="Keeling C.I."/>
            <person name="Yuen M.M."/>
            <person name="Liao N.Y."/>
            <person name="Docking T.R."/>
            <person name="Chan S.K."/>
            <person name="Taylor G.A."/>
            <person name="Palmquist D.L."/>
            <person name="Jackman S.D."/>
            <person name="Nguyen A."/>
            <person name="Li M."/>
            <person name="Henderson H."/>
            <person name="Janes J.K."/>
            <person name="Zhao Y."/>
            <person name="Pandoh P."/>
            <person name="Moore R."/>
            <person name="Sperling F.A."/>
            <person name="Huber D.P."/>
            <person name="Birol I."/>
            <person name="Jones S.J."/>
            <person name="Bohlmann J."/>
        </authorList>
    </citation>
    <scope>NUCLEOTIDE SEQUENCE</scope>
</reference>
<evidence type="ECO:0000256" key="7">
    <source>
        <dbReference type="ARBA" id="ARBA00022807"/>
    </source>
</evidence>
<dbReference type="GO" id="GO:0005829">
    <property type="term" value="C:cytosol"/>
    <property type="evidence" value="ECO:0007669"/>
    <property type="project" value="TreeGrafter"/>
</dbReference>
<dbReference type="InterPro" id="IPR003323">
    <property type="entry name" value="OTU_dom"/>
</dbReference>
<feature type="domain" description="UBX" evidence="10">
    <location>
        <begin position="1"/>
        <end position="77"/>
    </location>
</feature>
<accession>A0AAR5Q028</accession>
<dbReference type="PANTHER" id="PTHR13312">
    <property type="entry name" value="HIV-INDUCED PROTEIN-7-LIKE PROTEASE"/>
    <property type="match status" value="1"/>
</dbReference>
<dbReference type="GO" id="GO:0030968">
    <property type="term" value="P:endoplasmic reticulum unfolded protein response"/>
    <property type="evidence" value="ECO:0007669"/>
    <property type="project" value="TreeGrafter"/>
</dbReference>
<dbReference type="KEGG" id="dpa:109541874"/>
<evidence type="ECO:0000259" key="10">
    <source>
        <dbReference type="PROSITE" id="PS50033"/>
    </source>
</evidence>
<dbReference type="PROSITE" id="PS50053">
    <property type="entry name" value="UBIQUITIN_2"/>
    <property type="match status" value="1"/>
</dbReference>
<keyword evidence="5 9" id="KW-0833">Ubl conjugation pathway</keyword>
<dbReference type="Gene3D" id="3.90.70.80">
    <property type="match status" value="1"/>
</dbReference>
<proteinExistence type="predicted"/>
<dbReference type="SUPFAM" id="SSF54001">
    <property type="entry name" value="Cysteine proteinases"/>
    <property type="match status" value="1"/>
</dbReference>
<dbReference type="InterPro" id="IPR001012">
    <property type="entry name" value="UBX_dom"/>
</dbReference>
<dbReference type="GO" id="GO:0008270">
    <property type="term" value="F:zinc ion binding"/>
    <property type="evidence" value="ECO:0007669"/>
    <property type="project" value="UniProtKB-KW"/>
</dbReference>
<dbReference type="Gene3D" id="3.10.20.90">
    <property type="entry name" value="Phosphatidylinositol 3-kinase Catalytic Subunit, Chain A, domain 1"/>
    <property type="match status" value="1"/>
</dbReference>
<dbReference type="SUPFAM" id="SSF54236">
    <property type="entry name" value="Ubiquitin-like"/>
    <property type="match status" value="1"/>
</dbReference>
<comment type="subcellular location">
    <subcellularLocation>
        <location evidence="9">Cytoplasm</location>
    </subcellularLocation>
</comment>
<evidence type="ECO:0000256" key="5">
    <source>
        <dbReference type="ARBA" id="ARBA00022786"/>
    </source>
</evidence>
<dbReference type="EC" id="3.4.19.12" evidence="9"/>
<dbReference type="InterPro" id="IPR057766">
    <property type="entry name" value="Znf-C2H2_OTU1-like_C"/>
</dbReference>
<evidence type="ECO:0000256" key="1">
    <source>
        <dbReference type="ARBA" id="ARBA00000707"/>
    </source>
</evidence>
<keyword evidence="3" id="KW-0479">Metal-binding</keyword>
<dbReference type="CDD" id="cd17059">
    <property type="entry name" value="Ubl_OTU1"/>
    <property type="match status" value="1"/>
</dbReference>
<dbReference type="GO" id="GO:0004843">
    <property type="term" value="F:cysteine-type deubiquitinase activity"/>
    <property type="evidence" value="ECO:0007669"/>
    <property type="project" value="UniProtKB-UniRule"/>
</dbReference>
<dbReference type="FunFam" id="3.10.20.90:FF:000096">
    <property type="entry name" value="Ubiquitin thioesterase OTU1"/>
    <property type="match status" value="1"/>
</dbReference>
<protein>
    <recommendedName>
        <fullName evidence="9">Ubiquitin thioesterase OTU</fullName>
        <ecNumber evidence="9">3.4.19.12</ecNumber>
    </recommendedName>
</protein>
<dbReference type="AlphaFoldDB" id="A0AAR5Q028"/>
<keyword evidence="4" id="KW-0863">Zinc-finger</keyword>
<evidence type="ECO:0000256" key="6">
    <source>
        <dbReference type="ARBA" id="ARBA00022801"/>
    </source>
</evidence>
<dbReference type="Proteomes" id="UP000019118">
    <property type="component" value="Unassembled WGS sequence"/>
</dbReference>
<keyword evidence="8" id="KW-0862">Zinc</keyword>
<keyword evidence="6 9" id="KW-0378">Hydrolase</keyword>
<evidence type="ECO:0000259" key="11">
    <source>
        <dbReference type="PROSITE" id="PS50053"/>
    </source>
</evidence>
<dbReference type="EnsemblMetazoa" id="XM_019910867.1">
    <property type="protein sequence ID" value="XP_019766426.1"/>
    <property type="gene ID" value="LOC109541874"/>
</dbReference>
<dbReference type="GeneID" id="109541874"/>
<reference evidence="13" key="2">
    <citation type="submission" date="2024-08" db="UniProtKB">
        <authorList>
            <consortium name="EnsemblMetazoa"/>
        </authorList>
    </citation>
    <scope>IDENTIFICATION</scope>
</reference>
<dbReference type="Pfam" id="PF21403">
    <property type="entry name" value="OTU1_UBXL"/>
    <property type="match status" value="1"/>
</dbReference>
<organism evidence="13 14">
    <name type="scientific">Dendroctonus ponderosae</name>
    <name type="common">Mountain pine beetle</name>
    <dbReference type="NCBI Taxonomy" id="77166"/>
    <lineage>
        <taxon>Eukaryota</taxon>
        <taxon>Metazoa</taxon>
        <taxon>Ecdysozoa</taxon>
        <taxon>Arthropoda</taxon>
        <taxon>Hexapoda</taxon>
        <taxon>Insecta</taxon>
        <taxon>Pterygota</taxon>
        <taxon>Neoptera</taxon>
        <taxon>Endopterygota</taxon>
        <taxon>Coleoptera</taxon>
        <taxon>Polyphaga</taxon>
        <taxon>Cucujiformia</taxon>
        <taxon>Curculionidae</taxon>
        <taxon>Scolytinae</taxon>
        <taxon>Dendroctonus</taxon>
    </lineage>
</organism>
<dbReference type="Pfam" id="PF24560">
    <property type="entry name" value="zf-C2H2_OTU1_C"/>
    <property type="match status" value="1"/>
</dbReference>
<dbReference type="GO" id="GO:0016579">
    <property type="term" value="P:protein deubiquitination"/>
    <property type="evidence" value="ECO:0007669"/>
    <property type="project" value="TreeGrafter"/>
</dbReference>
<dbReference type="PROSITE" id="PS50033">
    <property type="entry name" value="UBX"/>
    <property type="match status" value="1"/>
</dbReference>
<dbReference type="InterPro" id="IPR029071">
    <property type="entry name" value="Ubiquitin-like_domsf"/>
</dbReference>
<evidence type="ECO:0000259" key="12">
    <source>
        <dbReference type="PROSITE" id="PS50802"/>
    </source>
</evidence>
<dbReference type="InterPro" id="IPR048857">
    <property type="entry name" value="OTU1_Ubl"/>
</dbReference>
<keyword evidence="9" id="KW-0963">Cytoplasm</keyword>
<keyword evidence="7 9" id="KW-0788">Thiol protease</keyword>
<keyword evidence="14" id="KW-1185">Reference proteome</keyword>
<dbReference type="PROSITE" id="PS50802">
    <property type="entry name" value="OTU"/>
    <property type="match status" value="1"/>
</dbReference>
<evidence type="ECO:0000313" key="14">
    <source>
        <dbReference type="Proteomes" id="UP000019118"/>
    </source>
</evidence>
<evidence type="ECO:0000313" key="13">
    <source>
        <dbReference type="EnsemblMetazoa" id="XP_019766426.1"/>
    </source>
</evidence>
<name>A0AAR5Q028_DENPD</name>
<keyword evidence="2" id="KW-0645">Protease</keyword>
<evidence type="ECO:0000256" key="8">
    <source>
        <dbReference type="ARBA" id="ARBA00022833"/>
    </source>
</evidence>
<evidence type="ECO:0000256" key="4">
    <source>
        <dbReference type="ARBA" id="ARBA00022771"/>
    </source>
</evidence>
<dbReference type="PANTHER" id="PTHR13312:SF0">
    <property type="entry name" value="UBIQUITIN THIOESTERASE OTU1"/>
    <property type="match status" value="1"/>
</dbReference>
<feature type="domain" description="Ubiquitin-like" evidence="11">
    <location>
        <begin position="4"/>
        <end position="77"/>
    </location>
</feature>
<dbReference type="GO" id="GO:0036503">
    <property type="term" value="P:ERAD pathway"/>
    <property type="evidence" value="ECO:0007669"/>
    <property type="project" value="TreeGrafter"/>
</dbReference>
<evidence type="ECO:0000256" key="9">
    <source>
        <dbReference type="RuleBase" id="RU367104"/>
    </source>
</evidence>